<protein>
    <submittedName>
        <fullName evidence="2">Uncharacterized protein</fullName>
    </submittedName>
</protein>
<evidence type="ECO:0000256" key="1">
    <source>
        <dbReference type="SAM" id="MobiDB-lite"/>
    </source>
</evidence>
<accession>A0AAV7V9X7</accession>
<evidence type="ECO:0000313" key="3">
    <source>
        <dbReference type="Proteomes" id="UP001066276"/>
    </source>
</evidence>
<keyword evidence="3" id="KW-1185">Reference proteome</keyword>
<dbReference type="AlphaFoldDB" id="A0AAV7V9X7"/>
<sequence>MKGGRNSGSEGIDQERKASDTNLLELHTLRRSVREKRVRRAVLRAEPELLQAARSRVFVPRAFREDG</sequence>
<name>A0AAV7V9X7_PLEWA</name>
<evidence type="ECO:0000313" key="2">
    <source>
        <dbReference type="EMBL" id="KAJ1197115.1"/>
    </source>
</evidence>
<gene>
    <name evidence="2" type="ORF">NDU88_000977</name>
</gene>
<comment type="caution">
    <text evidence="2">The sequence shown here is derived from an EMBL/GenBank/DDBJ whole genome shotgun (WGS) entry which is preliminary data.</text>
</comment>
<dbReference type="Proteomes" id="UP001066276">
    <property type="component" value="Chromosome 2_1"/>
</dbReference>
<organism evidence="2 3">
    <name type="scientific">Pleurodeles waltl</name>
    <name type="common">Iberian ribbed newt</name>
    <dbReference type="NCBI Taxonomy" id="8319"/>
    <lineage>
        <taxon>Eukaryota</taxon>
        <taxon>Metazoa</taxon>
        <taxon>Chordata</taxon>
        <taxon>Craniata</taxon>
        <taxon>Vertebrata</taxon>
        <taxon>Euteleostomi</taxon>
        <taxon>Amphibia</taxon>
        <taxon>Batrachia</taxon>
        <taxon>Caudata</taxon>
        <taxon>Salamandroidea</taxon>
        <taxon>Salamandridae</taxon>
        <taxon>Pleurodelinae</taxon>
        <taxon>Pleurodeles</taxon>
    </lineage>
</organism>
<reference evidence="2" key="1">
    <citation type="journal article" date="2022" name="bioRxiv">
        <title>Sequencing and chromosome-scale assembly of the giantPleurodeles waltlgenome.</title>
        <authorList>
            <person name="Brown T."/>
            <person name="Elewa A."/>
            <person name="Iarovenko S."/>
            <person name="Subramanian E."/>
            <person name="Araus A.J."/>
            <person name="Petzold A."/>
            <person name="Susuki M."/>
            <person name="Suzuki K.-i.T."/>
            <person name="Hayashi T."/>
            <person name="Toyoda A."/>
            <person name="Oliveira C."/>
            <person name="Osipova E."/>
            <person name="Leigh N.D."/>
            <person name="Simon A."/>
            <person name="Yun M.H."/>
        </authorList>
    </citation>
    <scope>NUCLEOTIDE SEQUENCE</scope>
    <source>
        <strain evidence="2">20211129_DDA</strain>
        <tissue evidence="2">Liver</tissue>
    </source>
</reference>
<dbReference type="EMBL" id="JANPWB010000003">
    <property type="protein sequence ID" value="KAJ1197115.1"/>
    <property type="molecule type" value="Genomic_DNA"/>
</dbReference>
<proteinExistence type="predicted"/>
<feature type="region of interest" description="Disordered" evidence="1">
    <location>
        <begin position="1"/>
        <end position="21"/>
    </location>
</feature>